<reference evidence="2 3" key="1">
    <citation type="submission" date="2019-11" db="EMBL/GenBank/DDBJ databases">
        <authorList>
            <person name="He Y."/>
        </authorList>
    </citation>
    <scope>NUCLEOTIDE SEQUENCE [LARGE SCALE GENOMIC DNA]</scope>
    <source>
        <strain evidence="2 3">SCSIO 58843</strain>
    </source>
</reference>
<sequence>MTATTDRAKEAAGEARGEASTVAHEARDQVAHVAHEAQEGMRDVVDEARHVVHDEADRQTHSVAESMHRLAGDLRAMADRSESDGVASDYVGRIGRTLDDVAQRLDDDGVDGALDEMRRFARRHPGMFLAGSAFGGFALARVMRHANAPGSSSPQRSDGGSIGTPQLQGEGQLTEYGRSQMRGQGQDSGGRREDIDLRDDYERRPADAPQLRDDMQEWVRP</sequence>
<dbReference type="KEGG" id="atq:GH723_08140"/>
<protein>
    <recommendedName>
        <fullName evidence="4">DUF3618 domain-containing protein</fullName>
    </recommendedName>
</protein>
<evidence type="ECO:0000256" key="1">
    <source>
        <dbReference type="SAM" id="MobiDB-lite"/>
    </source>
</evidence>
<dbReference type="RefSeq" id="WP_153759185.1">
    <property type="nucleotide sequence ID" value="NZ_CP045851.1"/>
</dbReference>
<accession>A0A5Q2RLW8</accession>
<evidence type="ECO:0008006" key="4">
    <source>
        <dbReference type="Google" id="ProtNLM"/>
    </source>
</evidence>
<name>A0A5Q2RLW8_9ACTN</name>
<gene>
    <name evidence="2" type="ORF">GH723_08140</name>
</gene>
<feature type="region of interest" description="Disordered" evidence="1">
    <location>
        <begin position="1"/>
        <end position="24"/>
    </location>
</feature>
<feature type="compositionally biased region" description="Polar residues" evidence="1">
    <location>
        <begin position="149"/>
        <end position="171"/>
    </location>
</feature>
<feature type="compositionally biased region" description="Basic and acidic residues" evidence="1">
    <location>
        <begin position="1"/>
        <end position="17"/>
    </location>
</feature>
<dbReference type="EMBL" id="CP045851">
    <property type="protein sequence ID" value="QGG95077.1"/>
    <property type="molecule type" value="Genomic_DNA"/>
</dbReference>
<dbReference type="AlphaFoldDB" id="A0A5Q2RLW8"/>
<evidence type="ECO:0000313" key="2">
    <source>
        <dbReference type="EMBL" id="QGG95077.1"/>
    </source>
</evidence>
<organism evidence="2 3">
    <name type="scientific">Actinomarinicola tropica</name>
    <dbReference type="NCBI Taxonomy" id="2789776"/>
    <lineage>
        <taxon>Bacteria</taxon>
        <taxon>Bacillati</taxon>
        <taxon>Actinomycetota</taxon>
        <taxon>Acidimicrobiia</taxon>
        <taxon>Acidimicrobiales</taxon>
        <taxon>Iamiaceae</taxon>
        <taxon>Actinomarinicola</taxon>
    </lineage>
</organism>
<feature type="compositionally biased region" description="Basic and acidic residues" evidence="1">
    <location>
        <begin position="189"/>
        <end position="221"/>
    </location>
</feature>
<evidence type="ECO:0000313" key="3">
    <source>
        <dbReference type="Proteomes" id="UP000334019"/>
    </source>
</evidence>
<keyword evidence="3" id="KW-1185">Reference proteome</keyword>
<proteinExistence type="predicted"/>
<dbReference type="Proteomes" id="UP000334019">
    <property type="component" value="Chromosome"/>
</dbReference>
<feature type="region of interest" description="Disordered" evidence="1">
    <location>
        <begin position="146"/>
        <end position="221"/>
    </location>
</feature>